<name>A0ACD1I0M2_9EURO</name>
<keyword evidence="2" id="KW-1185">Reference proteome</keyword>
<dbReference type="Proteomes" id="UP000249748">
    <property type="component" value="Unassembled WGS sequence"/>
</dbReference>
<accession>A0ACD1I0M2</accession>
<organism evidence="1 2">
    <name type="scientific">Aspergillus costaricaensis CBS 115574</name>
    <dbReference type="NCBI Taxonomy" id="1448317"/>
    <lineage>
        <taxon>Eukaryota</taxon>
        <taxon>Fungi</taxon>
        <taxon>Dikarya</taxon>
        <taxon>Ascomycota</taxon>
        <taxon>Pezizomycotina</taxon>
        <taxon>Eurotiomycetes</taxon>
        <taxon>Eurotiomycetidae</taxon>
        <taxon>Eurotiales</taxon>
        <taxon>Aspergillaceae</taxon>
        <taxon>Aspergillus</taxon>
        <taxon>Aspergillus subgen. Circumdati</taxon>
    </lineage>
</organism>
<gene>
    <name evidence="1" type="ORF">BO79DRAFT_66981</name>
</gene>
<dbReference type="EMBL" id="KZ824587">
    <property type="protein sequence ID" value="RAK83544.1"/>
    <property type="molecule type" value="Genomic_DNA"/>
</dbReference>
<evidence type="ECO:0000313" key="2">
    <source>
        <dbReference type="Proteomes" id="UP000249748"/>
    </source>
</evidence>
<evidence type="ECO:0000313" key="1">
    <source>
        <dbReference type="EMBL" id="RAK83544.1"/>
    </source>
</evidence>
<sequence>MKFFFPYISVLIIISPLYLHISTPRLCEYHDFALCTVVINLPCCLEIIKRHYS</sequence>
<reference evidence="1" key="1">
    <citation type="submission" date="2018-02" db="EMBL/GenBank/DDBJ databases">
        <title>The genomes of Aspergillus section Nigri reveals drivers in fungal speciation.</title>
        <authorList>
            <consortium name="DOE Joint Genome Institute"/>
            <person name="Vesth T.C."/>
            <person name="Nybo J."/>
            <person name="Theobald S."/>
            <person name="Brandl J."/>
            <person name="Frisvad J.C."/>
            <person name="Nielsen K.F."/>
            <person name="Lyhne E.K."/>
            <person name="Kogle M.E."/>
            <person name="Kuo A."/>
            <person name="Riley R."/>
            <person name="Clum A."/>
            <person name="Nolan M."/>
            <person name="Lipzen A."/>
            <person name="Salamov A."/>
            <person name="Henrissat B."/>
            <person name="Wiebenga A."/>
            <person name="De vries R.P."/>
            <person name="Grigoriev I.V."/>
            <person name="Mortensen U.H."/>
            <person name="Andersen M.R."/>
            <person name="Baker S.E."/>
        </authorList>
    </citation>
    <scope>NUCLEOTIDE SEQUENCE</scope>
    <source>
        <strain evidence="1">CBS 115574</strain>
    </source>
</reference>
<protein>
    <submittedName>
        <fullName evidence="1">Uncharacterized protein</fullName>
    </submittedName>
</protein>
<proteinExistence type="predicted"/>
<feature type="non-terminal residue" evidence="1">
    <location>
        <position position="53"/>
    </location>
</feature>